<evidence type="ECO:0000313" key="2">
    <source>
        <dbReference type="EMBL" id="QKD76648.1"/>
    </source>
</evidence>
<evidence type="ECO:0000256" key="1">
    <source>
        <dbReference type="SAM" id="SignalP"/>
    </source>
</evidence>
<accession>A0A6M8B260</accession>
<dbReference type="EMBL" id="MN544313">
    <property type="protein sequence ID" value="QKD76648.1"/>
    <property type="molecule type" value="Genomic_DNA"/>
</dbReference>
<keyword evidence="1" id="KW-0732">Signal</keyword>
<dbReference type="RefSeq" id="YP_009863192.1">
    <property type="nucleotide sequence ID" value="NC_049004.1"/>
</dbReference>
<feature type="chain" id="PRO_5026830089" description="Secreted protein" evidence="1">
    <location>
        <begin position="21"/>
        <end position="98"/>
    </location>
</feature>
<gene>
    <name evidence="2" type="primary">ORF101_2</name>
</gene>
<evidence type="ECO:0008006" key="3">
    <source>
        <dbReference type="Google" id="ProtNLM"/>
    </source>
</evidence>
<reference evidence="2" key="2">
    <citation type="journal article" date="2020" name="Nat. Plants">
        <title>Anthoceros genomes illuminate the origin of land plants and the unique biology of hornworts.</title>
        <authorList>
            <person name="Li F.W."/>
            <person name="Nishiyama T."/>
            <person name="Waller M."/>
            <person name="Frangedakis E."/>
            <person name="Keller J."/>
            <person name="Li Z."/>
            <person name="Fernandez-Pozo N."/>
            <person name="Barker M.S."/>
            <person name="Bennett T."/>
            <person name="Blazquez M.A."/>
            <person name="Cheng S."/>
            <person name="Cuming A.C."/>
            <person name="de Vries J."/>
            <person name="de Vries S."/>
            <person name="Delaux P.M."/>
            <person name="Diop I.S."/>
            <person name="Harrison C.J."/>
            <person name="Hauser D."/>
            <person name="Hernandez-Garcia J."/>
            <person name="Kirbis A."/>
            <person name="Meeks J.C."/>
            <person name="Monte I."/>
            <person name="Mutte S.K."/>
            <person name="Neubauer A."/>
            <person name="Quandt D."/>
            <person name="Robison T."/>
            <person name="Shimamura M."/>
            <person name="Rensing S.A."/>
            <person name="Villarreal J.C."/>
            <person name="Weijers D."/>
            <person name="Wicke S."/>
            <person name="Wong G.K."/>
            <person name="Sakakibara K."/>
            <person name="Szovenyi P."/>
        </authorList>
    </citation>
    <scope>NUCLEOTIDE SEQUENCE</scope>
    <source>
        <strain evidence="2">Oxford</strain>
    </source>
</reference>
<dbReference type="GeneID" id="55751520"/>
<name>A0A6M8B260_9EMBR</name>
<proteinExistence type="predicted"/>
<geneLocation type="mitochondrion" evidence="2"/>
<dbReference type="AlphaFoldDB" id="A0A6M8B260"/>
<reference evidence="2" key="1">
    <citation type="submission" date="2019-10" db="EMBL/GenBank/DDBJ databases">
        <authorList>
            <person name="Robison T.A."/>
            <person name="Li F.-W."/>
        </authorList>
    </citation>
    <scope>NUCLEOTIDE SEQUENCE</scope>
    <source>
        <strain evidence="2">Oxford</strain>
    </source>
</reference>
<protein>
    <recommendedName>
        <fullName evidence="3">Secreted protein</fullName>
    </recommendedName>
</protein>
<sequence>MSRRLLLALRFFLVFDLVEGRTPGQSPRSAPAQPLGGEGPACCNCPTGRTNEGGMAVCSLISVTAWPSMPFPLFSKIQRALMATFASTANKGSALFIQ</sequence>
<organism evidence="2">
    <name type="scientific">Anthoceros agrestis</name>
    <dbReference type="NCBI Taxonomy" id="41834"/>
    <lineage>
        <taxon>Eukaryota</taxon>
        <taxon>Viridiplantae</taxon>
        <taxon>Streptophyta</taxon>
        <taxon>Embryophyta</taxon>
        <taxon>Anthocerotophyta</taxon>
        <taxon>Anthocerotopsida</taxon>
        <taxon>Anthocerotidae</taxon>
        <taxon>Anthocerotales</taxon>
        <taxon>Anthocerotaceae</taxon>
        <taxon>Anthoceros</taxon>
    </lineage>
</organism>
<keyword evidence="2" id="KW-0496">Mitochondrion</keyword>
<feature type="signal peptide" evidence="1">
    <location>
        <begin position="1"/>
        <end position="20"/>
    </location>
</feature>